<dbReference type="AlphaFoldDB" id="A0A7H0HLP6"/>
<dbReference type="KEGG" id="amon:H9L24_06800"/>
<reference evidence="1 2" key="1">
    <citation type="submission" date="2020-08" db="EMBL/GenBank/DDBJ databases">
        <title>Genome sequence of Acidovorax monticola KACC 19171T.</title>
        <authorList>
            <person name="Hyun D.-W."/>
            <person name="Bae J.-W."/>
        </authorList>
    </citation>
    <scope>NUCLEOTIDE SEQUENCE [LARGE SCALE GENOMIC DNA]</scope>
    <source>
        <strain evidence="1 2">KACC 19171</strain>
    </source>
</reference>
<evidence type="ECO:0000313" key="2">
    <source>
        <dbReference type="Proteomes" id="UP000516057"/>
    </source>
</evidence>
<dbReference type="EMBL" id="CP060790">
    <property type="protein sequence ID" value="QNP61462.1"/>
    <property type="molecule type" value="Genomic_DNA"/>
</dbReference>
<proteinExistence type="predicted"/>
<dbReference type="InterPro" id="IPR006944">
    <property type="entry name" value="Phage/GTA_portal"/>
</dbReference>
<dbReference type="Pfam" id="PF04860">
    <property type="entry name" value="Phage_portal"/>
    <property type="match status" value="1"/>
</dbReference>
<sequence length="140" mass="15581">MGIFDFIRRGASAEAVSRPRAEAPGGITFTGLDDPALLETEGNAYARVIRAAGRPLHLIPFEKGCVDPKLGGNYRMQYRCQTEKGGHITLDQDEILHVRDLSLDGVEGLSRRKLSTEVFELARGAQRRESSRRALWLSDR</sequence>
<accession>A0A7H0HLP6</accession>
<dbReference type="Proteomes" id="UP000516057">
    <property type="component" value="Chromosome"/>
</dbReference>
<evidence type="ECO:0008006" key="3">
    <source>
        <dbReference type="Google" id="ProtNLM"/>
    </source>
</evidence>
<keyword evidence="2" id="KW-1185">Reference proteome</keyword>
<gene>
    <name evidence="1" type="ORF">H9L24_06800</name>
</gene>
<protein>
    <recommendedName>
        <fullName evidence="3">Phage portal protein</fullName>
    </recommendedName>
</protein>
<organism evidence="1 2">
    <name type="scientific">Paenacidovorax monticola</name>
    <dbReference type="NCBI Taxonomy" id="1926868"/>
    <lineage>
        <taxon>Bacteria</taxon>
        <taxon>Pseudomonadati</taxon>
        <taxon>Pseudomonadota</taxon>
        <taxon>Betaproteobacteria</taxon>
        <taxon>Burkholderiales</taxon>
        <taxon>Comamonadaceae</taxon>
        <taxon>Paenacidovorax</taxon>
    </lineage>
</organism>
<name>A0A7H0HLP6_9BURK</name>
<dbReference type="RefSeq" id="WP_187738436.1">
    <property type="nucleotide sequence ID" value="NZ_CP060790.1"/>
</dbReference>
<evidence type="ECO:0000313" key="1">
    <source>
        <dbReference type="EMBL" id="QNP61462.1"/>
    </source>
</evidence>